<dbReference type="AlphaFoldDB" id="A0A8H4NCW1"/>
<keyword evidence="2" id="KW-0408">Iron</keyword>
<keyword evidence="3" id="KW-0472">Membrane</keyword>
<dbReference type="InterPro" id="IPR002401">
    <property type="entry name" value="Cyt_P450_E_grp-I"/>
</dbReference>
<comment type="cofactor">
    <cofactor evidence="2">
        <name>heme</name>
        <dbReference type="ChEBI" id="CHEBI:30413"/>
    </cofactor>
</comment>
<evidence type="ECO:0000313" key="4">
    <source>
        <dbReference type="EMBL" id="KAF4310647.1"/>
    </source>
</evidence>
<feature type="binding site" description="axial binding residue" evidence="2">
    <location>
        <position position="530"/>
    </location>
    <ligand>
        <name>heme</name>
        <dbReference type="ChEBI" id="CHEBI:30413"/>
    </ligand>
    <ligandPart>
        <name>Fe</name>
        <dbReference type="ChEBI" id="CHEBI:18248"/>
    </ligandPart>
</feature>
<evidence type="ECO:0000313" key="5">
    <source>
        <dbReference type="Proteomes" id="UP000572817"/>
    </source>
</evidence>
<dbReference type="GO" id="GO:0004497">
    <property type="term" value="F:monooxygenase activity"/>
    <property type="evidence" value="ECO:0007669"/>
    <property type="project" value="InterPro"/>
</dbReference>
<name>A0A8H4NCW1_9PEZI</name>
<keyword evidence="3" id="KW-1133">Transmembrane helix</keyword>
<dbReference type="PRINTS" id="PR00385">
    <property type="entry name" value="P450"/>
</dbReference>
<dbReference type="GO" id="GO:0005506">
    <property type="term" value="F:iron ion binding"/>
    <property type="evidence" value="ECO:0007669"/>
    <property type="project" value="InterPro"/>
</dbReference>
<sequence length="611" mass="68005">MPTAPVSPSLLIAALLVAYPLYAALTLLSHHRALRRVRLSSALPTITAPFPIAHPLWLVAGRYVRPVCVALLPRAWCTWVRIAKAGWAFKEGRGVHDDVWRGRGEGAMAGTFLSVSVSGWEVVVCDAVAIKDMLRRRDVFVKPEDIYGFLNIFGRNIDTINGDEWARHRKIAAPCFNERVSALVWNESARQTRAMLAQWTATGAAVTTMIDDTRLVALHVLSAAGLGLRQDFATGMRAAGAGHRMPYRDALMRVLRHIVLVVAAPEWLLLAPGAPRAWREVVEAKREFKAYMAEMLARERAKYEGRDRDDAFVREVPNLMATLVRSSDAARSPRDRLSDDEIFGNLFFFNFAGHDTTANALAFALALLAIEPEMQEWVGEEVAGVFGAREVGEIKYEEVFPRLVRCQAVLVSLCFFELLLRENSDMFNLHAPTKNESMRLYGPVPYYPRRAASAQAIPLSTGASIPVPAGANIVINSAALHTSPEWSHGTGLPAREFHPKRWIKMDNGAEVLEQPEGTTYLPWAFGPRTCLGLKFAQVEFVSVLSTIFRQHRLRPALEDDNPLVLSGFKQEESRLAEQRIREALASAGMEKHLLVALEEGEKVVFRLEKVA</sequence>
<gene>
    <name evidence="4" type="ORF">GTA08_BOTSDO13682</name>
</gene>
<accession>A0A8H4NCW1</accession>
<dbReference type="Gene3D" id="1.10.630.10">
    <property type="entry name" value="Cytochrome P450"/>
    <property type="match status" value="1"/>
</dbReference>
<comment type="similarity">
    <text evidence="1">Belongs to the cytochrome P450 family.</text>
</comment>
<dbReference type="PANTHER" id="PTHR24305">
    <property type="entry name" value="CYTOCHROME P450"/>
    <property type="match status" value="1"/>
</dbReference>
<dbReference type="PANTHER" id="PTHR24305:SF166">
    <property type="entry name" value="CYTOCHROME P450 12A4, MITOCHONDRIAL-RELATED"/>
    <property type="match status" value="1"/>
</dbReference>
<dbReference type="OrthoDB" id="1470350at2759"/>
<proteinExistence type="inferred from homology"/>
<dbReference type="EMBL" id="WWBZ02000013">
    <property type="protein sequence ID" value="KAF4310647.1"/>
    <property type="molecule type" value="Genomic_DNA"/>
</dbReference>
<dbReference type="InterPro" id="IPR036396">
    <property type="entry name" value="Cyt_P450_sf"/>
</dbReference>
<dbReference type="GO" id="GO:0016705">
    <property type="term" value="F:oxidoreductase activity, acting on paired donors, with incorporation or reduction of molecular oxygen"/>
    <property type="evidence" value="ECO:0007669"/>
    <property type="project" value="InterPro"/>
</dbReference>
<protein>
    <recommendedName>
        <fullName evidence="6">Cytochrome P450</fullName>
    </recommendedName>
</protein>
<dbReference type="PRINTS" id="PR00463">
    <property type="entry name" value="EP450I"/>
</dbReference>
<keyword evidence="3" id="KW-0812">Transmembrane</keyword>
<dbReference type="InterPro" id="IPR050121">
    <property type="entry name" value="Cytochrome_P450_monoxygenase"/>
</dbReference>
<evidence type="ECO:0000256" key="2">
    <source>
        <dbReference type="PIRSR" id="PIRSR602401-1"/>
    </source>
</evidence>
<dbReference type="Proteomes" id="UP000572817">
    <property type="component" value="Unassembled WGS sequence"/>
</dbReference>
<comment type="caution">
    <text evidence="4">The sequence shown here is derived from an EMBL/GenBank/DDBJ whole genome shotgun (WGS) entry which is preliminary data.</text>
</comment>
<dbReference type="Pfam" id="PF00067">
    <property type="entry name" value="p450"/>
    <property type="match status" value="2"/>
</dbReference>
<evidence type="ECO:0008006" key="6">
    <source>
        <dbReference type="Google" id="ProtNLM"/>
    </source>
</evidence>
<keyword evidence="5" id="KW-1185">Reference proteome</keyword>
<dbReference type="InterPro" id="IPR001128">
    <property type="entry name" value="Cyt_P450"/>
</dbReference>
<keyword evidence="2" id="KW-0349">Heme</keyword>
<dbReference type="GO" id="GO:0020037">
    <property type="term" value="F:heme binding"/>
    <property type="evidence" value="ECO:0007669"/>
    <property type="project" value="InterPro"/>
</dbReference>
<reference evidence="4" key="1">
    <citation type="submission" date="2020-04" db="EMBL/GenBank/DDBJ databases">
        <title>Genome Assembly and Annotation of Botryosphaeria dothidea sdau 11-99, a Latent Pathogen of Apple Fruit Ring Rot in China.</title>
        <authorList>
            <person name="Yu C."/>
            <person name="Diao Y."/>
            <person name="Lu Q."/>
            <person name="Zhao J."/>
            <person name="Cui S."/>
            <person name="Peng C."/>
            <person name="He B."/>
            <person name="Liu H."/>
        </authorList>
    </citation>
    <scope>NUCLEOTIDE SEQUENCE [LARGE SCALE GENOMIC DNA]</scope>
    <source>
        <strain evidence="4">Sdau11-99</strain>
    </source>
</reference>
<dbReference type="SUPFAM" id="SSF48264">
    <property type="entry name" value="Cytochrome P450"/>
    <property type="match status" value="1"/>
</dbReference>
<feature type="transmembrane region" description="Helical" evidence="3">
    <location>
        <begin position="6"/>
        <end position="28"/>
    </location>
</feature>
<organism evidence="4 5">
    <name type="scientific">Botryosphaeria dothidea</name>
    <dbReference type="NCBI Taxonomy" id="55169"/>
    <lineage>
        <taxon>Eukaryota</taxon>
        <taxon>Fungi</taxon>
        <taxon>Dikarya</taxon>
        <taxon>Ascomycota</taxon>
        <taxon>Pezizomycotina</taxon>
        <taxon>Dothideomycetes</taxon>
        <taxon>Dothideomycetes incertae sedis</taxon>
        <taxon>Botryosphaeriales</taxon>
        <taxon>Botryosphaeriaceae</taxon>
        <taxon>Botryosphaeria</taxon>
    </lineage>
</organism>
<keyword evidence="2" id="KW-0479">Metal-binding</keyword>
<evidence type="ECO:0000256" key="1">
    <source>
        <dbReference type="ARBA" id="ARBA00010617"/>
    </source>
</evidence>
<evidence type="ECO:0000256" key="3">
    <source>
        <dbReference type="SAM" id="Phobius"/>
    </source>
</evidence>